<evidence type="ECO:0000256" key="6">
    <source>
        <dbReference type="SAM" id="Phobius"/>
    </source>
</evidence>
<dbReference type="PANTHER" id="PTHR15549:SF26">
    <property type="entry name" value="AXIAL BUDDING PATTERN PROTEIN 2-RELATED"/>
    <property type="match status" value="1"/>
</dbReference>
<evidence type="ECO:0000256" key="5">
    <source>
        <dbReference type="SAM" id="MobiDB-lite"/>
    </source>
</evidence>
<evidence type="ECO:0000256" key="2">
    <source>
        <dbReference type="ARBA" id="ARBA00022692"/>
    </source>
</evidence>
<accession>M7SX17</accession>
<dbReference type="InterPro" id="IPR051694">
    <property type="entry name" value="Immunoregulatory_rcpt-like"/>
</dbReference>
<organism evidence="8 9">
    <name type="scientific">Eutypa lata (strain UCR-EL1)</name>
    <name type="common">Grapevine dieback disease fungus</name>
    <name type="synonym">Eutypa armeniacae</name>
    <dbReference type="NCBI Taxonomy" id="1287681"/>
    <lineage>
        <taxon>Eukaryota</taxon>
        <taxon>Fungi</taxon>
        <taxon>Dikarya</taxon>
        <taxon>Ascomycota</taxon>
        <taxon>Pezizomycotina</taxon>
        <taxon>Sordariomycetes</taxon>
        <taxon>Xylariomycetidae</taxon>
        <taxon>Xylariales</taxon>
        <taxon>Diatrypaceae</taxon>
        <taxon>Eutypa</taxon>
    </lineage>
</organism>
<keyword evidence="3 6" id="KW-1133">Transmembrane helix</keyword>
<dbReference type="eggNOG" id="ENOG502SYM1">
    <property type="taxonomic scope" value="Eukaryota"/>
</dbReference>
<proteinExistence type="predicted"/>
<feature type="chain" id="PRO_5004085362" evidence="7">
    <location>
        <begin position="19"/>
        <end position="544"/>
    </location>
</feature>
<keyword evidence="9" id="KW-1185">Reference proteome</keyword>
<evidence type="ECO:0000256" key="3">
    <source>
        <dbReference type="ARBA" id="ARBA00022989"/>
    </source>
</evidence>
<feature type="signal peptide" evidence="7">
    <location>
        <begin position="1"/>
        <end position="18"/>
    </location>
</feature>
<name>M7SX17_EUTLA</name>
<dbReference type="GO" id="GO:0016020">
    <property type="term" value="C:membrane"/>
    <property type="evidence" value="ECO:0007669"/>
    <property type="project" value="UniProtKB-SubCell"/>
</dbReference>
<dbReference type="GO" id="GO:0071944">
    <property type="term" value="C:cell periphery"/>
    <property type="evidence" value="ECO:0007669"/>
    <property type="project" value="UniProtKB-ARBA"/>
</dbReference>
<keyword evidence="4 6" id="KW-0472">Membrane</keyword>
<feature type="region of interest" description="Disordered" evidence="5">
    <location>
        <begin position="417"/>
        <end position="544"/>
    </location>
</feature>
<sequence length="544" mass="58215">MASRFFLFTLTLAWHTTALQVTPNSPCASFCVDSNDLDFSDPNSSTTDNNDITCYDSEYTSSPTGQKFQRCISCLQDSTFSQDDENDQLWFLYNLRYTFDYCVFGFPDAKDVASTPCSTETACGELQAALTDDRLKGDKLDYSYCSADGGAMGGSAVEKCLACVAASDDQDFLANYVVALDAGCKQQPPTGTLVGLNDTVFSNTRIGAEDPATEASDDDEAAVPMGTIIGIVVGAIVIVLIIAGILFVCCRKRRNRRLRLEGNRSSALGPELGRDCPASPLSFRCQTHVTPRSPEFHRSITEPTLDAEKVYPGPYASFRPYSVSPVSPPLSPGSMWPIQNPVSDNKSSYLDRDNTDRALHNITTTTAAPTFPGNVHYAVSPKSAGAPFSPDDDIAPPSTVSARSTTQLLMPQLKPYNPAEYAAGGSSSYSHHQQQQAVVSTPESTYASPTSGSTASPLLSRAWDQRTTPAWDVPSQQQQQQQHNQRGGPGRPNLAGAFGKATLVVAGKGRRVSGNGNGNGNGSSSPVETSQINTVFAAPPTGRR</sequence>
<feature type="compositionally biased region" description="Low complexity" evidence="5">
    <location>
        <begin position="421"/>
        <end position="440"/>
    </location>
</feature>
<keyword evidence="2 6" id="KW-0812">Transmembrane</keyword>
<dbReference type="HOGENOM" id="CLU_031222_2_0_1"/>
<evidence type="ECO:0000313" key="8">
    <source>
        <dbReference type="EMBL" id="EMR71119.1"/>
    </source>
</evidence>
<dbReference type="OMA" id="EHYYLAN"/>
<evidence type="ECO:0000256" key="1">
    <source>
        <dbReference type="ARBA" id="ARBA00004167"/>
    </source>
</evidence>
<dbReference type="Proteomes" id="UP000012174">
    <property type="component" value="Unassembled WGS sequence"/>
</dbReference>
<comment type="subcellular location">
    <subcellularLocation>
        <location evidence="1">Membrane</location>
        <topology evidence="1">Single-pass membrane protein</topology>
    </subcellularLocation>
</comment>
<feature type="region of interest" description="Disordered" evidence="5">
    <location>
        <begin position="382"/>
        <end position="402"/>
    </location>
</feature>
<dbReference type="PANTHER" id="PTHR15549">
    <property type="entry name" value="PAIRED IMMUNOGLOBULIN-LIKE TYPE 2 RECEPTOR"/>
    <property type="match status" value="1"/>
</dbReference>
<keyword evidence="7" id="KW-0732">Signal</keyword>
<evidence type="ECO:0000256" key="7">
    <source>
        <dbReference type="SAM" id="SignalP"/>
    </source>
</evidence>
<feature type="transmembrane region" description="Helical" evidence="6">
    <location>
        <begin position="228"/>
        <end position="250"/>
    </location>
</feature>
<reference evidence="9" key="1">
    <citation type="journal article" date="2013" name="Genome Announc.">
        <title>Draft genome sequence of the grapevine dieback fungus Eutypa lata UCR-EL1.</title>
        <authorList>
            <person name="Blanco-Ulate B."/>
            <person name="Rolshausen P.E."/>
            <person name="Cantu D."/>
        </authorList>
    </citation>
    <scope>NUCLEOTIDE SEQUENCE [LARGE SCALE GENOMIC DNA]</scope>
    <source>
        <strain evidence="9">UCR-EL1</strain>
    </source>
</reference>
<protein>
    <submittedName>
        <fullName evidence="8">Putative lpxtg-domain-containing protein</fullName>
    </submittedName>
</protein>
<evidence type="ECO:0000313" key="9">
    <source>
        <dbReference type="Proteomes" id="UP000012174"/>
    </source>
</evidence>
<feature type="compositionally biased region" description="Polar residues" evidence="5">
    <location>
        <begin position="441"/>
        <end position="457"/>
    </location>
</feature>
<evidence type="ECO:0000256" key="4">
    <source>
        <dbReference type="ARBA" id="ARBA00023136"/>
    </source>
</evidence>
<dbReference type="OrthoDB" id="5426678at2759"/>
<dbReference type="AlphaFoldDB" id="M7SX17"/>
<dbReference type="EMBL" id="KB705701">
    <property type="protein sequence ID" value="EMR71119.1"/>
    <property type="molecule type" value="Genomic_DNA"/>
</dbReference>
<gene>
    <name evidence="8" type="ORF">UCREL1_1848</name>
</gene>
<dbReference type="KEGG" id="ela:UCREL1_1848"/>